<dbReference type="AlphaFoldDB" id="A0A1N7Q474"/>
<dbReference type="InterPro" id="IPR022720">
    <property type="entry name" value="Motility-assoc_prot_GldM_N"/>
</dbReference>
<dbReference type="InterPro" id="IPR022719">
    <property type="entry name" value="Motility-assoc_prot_GldM_C"/>
</dbReference>
<evidence type="ECO:0000313" key="6">
    <source>
        <dbReference type="Proteomes" id="UP000186917"/>
    </source>
</evidence>
<protein>
    <submittedName>
        <fullName evidence="5">Gliding motility-associated protein GldM</fullName>
    </submittedName>
</protein>
<dbReference type="NCBIfam" id="TIGR03517">
    <property type="entry name" value="GldM_gliding"/>
    <property type="match status" value="1"/>
</dbReference>
<gene>
    <name evidence="5" type="ORF">SAMN05421788_104365</name>
</gene>
<feature type="domain" description="Gliding motility-associated protein GldM C-terminal" evidence="1">
    <location>
        <begin position="403"/>
        <end position="509"/>
    </location>
</feature>
<dbReference type="InterPro" id="IPR048405">
    <property type="entry name" value="GldM_Ig-like-1"/>
</dbReference>
<feature type="domain" description="Gliding motility-associated protein GldM N-terminal" evidence="2">
    <location>
        <begin position="30"/>
        <end position="219"/>
    </location>
</feature>
<evidence type="ECO:0000259" key="3">
    <source>
        <dbReference type="Pfam" id="PF21601"/>
    </source>
</evidence>
<dbReference type="Pfam" id="PF12081">
    <property type="entry name" value="GldM_1st"/>
    <property type="match status" value="1"/>
</dbReference>
<proteinExistence type="predicted"/>
<dbReference type="InterPro" id="IPR048406">
    <property type="entry name" value="GldM_Ig-like-2"/>
</dbReference>
<evidence type="ECO:0000313" key="5">
    <source>
        <dbReference type="EMBL" id="SIT17690.1"/>
    </source>
</evidence>
<dbReference type="Pfam" id="PF12080">
    <property type="entry name" value="GldM_4th"/>
    <property type="match status" value="1"/>
</dbReference>
<feature type="domain" description="Gliding motility-associated protein GldM first immunoglobulin-like" evidence="3">
    <location>
        <begin position="226"/>
        <end position="320"/>
    </location>
</feature>
<evidence type="ECO:0000259" key="2">
    <source>
        <dbReference type="Pfam" id="PF12081"/>
    </source>
</evidence>
<dbReference type="Pfam" id="PF21602">
    <property type="entry name" value="GldM_3rd"/>
    <property type="match status" value="1"/>
</dbReference>
<dbReference type="Pfam" id="PF21601">
    <property type="entry name" value="GldM_2nd"/>
    <property type="match status" value="1"/>
</dbReference>
<dbReference type="EMBL" id="FTOR01000004">
    <property type="protein sequence ID" value="SIT17690.1"/>
    <property type="molecule type" value="Genomic_DNA"/>
</dbReference>
<keyword evidence="6" id="KW-1185">Reference proteome</keyword>
<dbReference type="Proteomes" id="UP000186917">
    <property type="component" value="Unassembled WGS sequence"/>
</dbReference>
<dbReference type="STRING" id="477680.SAMN05421788_104365"/>
<evidence type="ECO:0000259" key="1">
    <source>
        <dbReference type="Pfam" id="PF12080"/>
    </source>
</evidence>
<evidence type="ECO:0000259" key="4">
    <source>
        <dbReference type="Pfam" id="PF21602"/>
    </source>
</evidence>
<dbReference type="OrthoDB" id="1490890at2"/>
<feature type="domain" description="Gliding motility-associated protein GldM second immunoglobulin-like" evidence="4">
    <location>
        <begin position="325"/>
        <end position="400"/>
    </location>
</feature>
<dbReference type="InterPro" id="IPR019859">
    <property type="entry name" value="Motility-assoc_prot_GldM"/>
</dbReference>
<accession>A0A1N7Q474</accession>
<name>A0A1N7Q474_9BACT</name>
<organism evidence="5 6">
    <name type="scientific">Filimonas lacunae</name>
    <dbReference type="NCBI Taxonomy" id="477680"/>
    <lineage>
        <taxon>Bacteria</taxon>
        <taxon>Pseudomonadati</taxon>
        <taxon>Bacteroidota</taxon>
        <taxon>Chitinophagia</taxon>
        <taxon>Chitinophagales</taxon>
        <taxon>Chitinophagaceae</taxon>
        <taxon>Filimonas</taxon>
    </lineage>
</organism>
<sequence>MGLPAEPRQKMINMMYLVLTALLALNVSSEILNAFKTVNNSLIHANEIVDQKNNMVMSSFKDKLKDAQTREQAAKWEPLAEKAQSLSDETYKYLESLKQELKVDAGLVMENGEEHFKEDNMDVPTKLFLEAPKKKGPELLKKLEDFKAQLLGLDPEVKKDLEKSLPLDLEVPHTHGSENNKEWDYAYFHMTPVIASITILSKFQNDVRNSEAMVLDNLHKRVGEVKVIFNKFQAIASQSSAYLMPGQELTLTGGVGAFSDAAKPTVTIDGQTVPLNADGVAEYKTTVGGPGGYTKKMVITYTKPDGTSAQLSKDIAYTVGSPTGASVSADKVKVLYIGLDNDLSVSGGSVGDEKVTASINNGSLPKTGPGKYVAKPASVGKATVTVTADGKPTSFEFRVKTVPDPVAMIGKEKGGRVPVNQIKAQQGVRAELENFVFEGVQFDVTGYVVYATGAGFSNPGIAPNQGSAYFNADSKRILSKLQPGSTLVIDEIKAVGPGGTTRKLPPLVFNCY</sequence>
<reference evidence="6" key="1">
    <citation type="submission" date="2017-01" db="EMBL/GenBank/DDBJ databases">
        <authorList>
            <person name="Varghese N."/>
            <person name="Submissions S."/>
        </authorList>
    </citation>
    <scope>NUCLEOTIDE SEQUENCE [LARGE SCALE GENOMIC DNA]</scope>
    <source>
        <strain evidence="6">DSM 21054</strain>
    </source>
</reference>
<dbReference type="RefSeq" id="WP_076379687.1">
    <property type="nucleotide sequence ID" value="NZ_AP017422.1"/>
</dbReference>